<dbReference type="Gene3D" id="1.20.1300.10">
    <property type="entry name" value="Fumarate reductase/succinate dehydrogenase, transmembrane subunit"/>
    <property type="match status" value="1"/>
</dbReference>
<keyword evidence="7 12" id="KW-1133">Transmembrane helix</keyword>
<comment type="subcellular location">
    <subcellularLocation>
        <location evidence="1 12">Mitochondrion inner membrane</location>
        <topology evidence="1 12">Multi-pass membrane protein</topology>
    </subcellularLocation>
</comment>
<feature type="transmembrane region" description="Helical" evidence="12">
    <location>
        <begin position="68"/>
        <end position="89"/>
    </location>
</feature>
<dbReference type="EMBL" id="ML014172">
    <property type="protein sequence ID" value="RKP01449.1"/>
    <property type="molecule type" value="Genomic_DNA"/>
</dbReference>
<evidence type="ECO:0000256" key="6">
    <source>
        <dbReference type="ARBA" id="ARBA00022946"/>
    </source>
</evidence>
<dbReference type="GO" id="GO:0046872">
    <property type="term" value="F:metal ion binding"/>
    <property type="evidence" value="ECO:0007669"/>
    <property type="project" value="UniProtKB-KW"/>
</dbReference>
<accession>A0A4V1IUR2</accession>
<sequence>PKSKAHGSYHWLLERGLSLALLPTIGYAFVGGPNAINDLLLGILIPVHSHIGLDALLKDYLHPRNYPVIGKIAQYTLLVCSAGTLYGLYTFNTHDVGITAFMQRVW</sequence>
<evidence type="ECO:0000256" key="7">
    <source>
        <dbReference type="ARBA" id="ARBA00022989"/>
    </source>
</evidence>
<dbReference type="AlphaFoldDB" id="A0A4V1IUR2"/>
<protein>
    <recommendedName>
        <fullName evidence="12">Succinate dehydrogenase [ubiquinone] cytochrome b small subunit</fullName>
    </recommendedName>
</protein>
<proteinExistence type="inferred from homology"/>
<dbReference type="GO" id="GO:0005743">
    <property type="term" value="C:mitochondrial inner membrane"/>
    <property type="evidence" value="ECO:0007669"/>
    <property type="project" value="UniProtKB-SubCell"/>
</dbReference>
<keyword evidence="14" id="KW-1185">Reference proteome</keyword>
<dbReference type="Pfam" id="PF05328">
    <property type="entry name" value="CybS"/>
    <property type="match status" value="1"/>
</dbReference>
<dbReference type="SUPFAM" id="SSF81343">
    <property type="entry name" value="Fumarate reductase respiratory complex transmembrane subunits"/>
    <property type="match status" value="1"/>
</dbReference>
<evidence type="ECO:0000256" key="4">
    <source>
        <dbReference type="ARBA" id="ARBA00022692"/>
    </source>
</evidence>
<keyword evidence="3" id="KW-0813">Transport</keyword>
<keyword evidence="4 12" id="KW-0812">Transmembrane</keyword>
<organism evidence="13 14">
    <name type="scientific">Caulochytrium protostelioides</name>
    <dbReference type="NCBI Taxonomy" id="1555241"/>
    <lineage>
        <taxon>Eukaryota</taxon>
        <taxon>Fungi</taxon>
        <taxon>Fungi incertae sedis</taxon>
        <taxon>Chytridiomycota</taxon>
        <taxon>Chytridiomycota incertae sedis</taxon>
        <taxon>Chytridiomycetes</taxon>
        <taxon>Caulochytriales</taxon>
        <taxon>Caulochytriaceae</taxon>
        <taxon>Caulochytrium</taxon>
    </lineage>
</organism>
<keyword evidence="11" id="KW-0408">Iron</keyword>
<dbReference type="OrthoDB" id="18577at2759"/>
<evidence type="ECO:0000256" key="12">
    <source>
        <dbReference type="RuleBase" id="RU364031"/>
    </source>
</evidence>
<dbReference type="GO" id="GO:0048039">
    <property type="term" value="F:ubiquinone binding"/>
    <property type="evidence" value="ECO:0007669"/>
    <property type="project" value="TreeGrafter"/>
</dbReference>
<comment type="similarity">
    <text evidence="2 12">Belongs to the CybS family.</text>
</comment>
<feature type="binding site" evidence="10">
    <location>
        <position position="60"/>
    </location>
    <ligand>
        <name>a ubiquinone</name>
        <dbReference type="ChEBI" id="CHEBI:16389"/>
        <note>ligand shared with IP/SDHB</note>
    </ligand>
</feature>
<keyword evidence="11" id="KW-0479">Metal-binding</keyword>
<dbReference type="GO" id="GO:0020037">
    <property type="term" value="F:heme binding"/>
    <property type="evidence" value="ECO:0007669"/>
    <property type="project" value="TreeGrafter"/>
</dbReference>
<evidence type="ECO:0000256" key="8">
    <source>
        <dbReference type="ARBA" id="ARBA00023128"/>
    </source>
</evidence>
<name>A0A4V1IUR2_9FUNG</name>
<dbReference type="InterPro" id="IPR034804">
    <property type="entry name" value="SQR/QFR_C/D"/>
</dbReference>
<keyword evidence="9 12" id="KW-0472">Membrane</keyword>
<dbReference type="GO" id="GO:0006121">
    <property type="term" value="P:mitochondrial electron transport, succinate to ubiquinone"/>
    <property type="evidence" value="ECO:0007669"/>
    <property type="project" value="TreeGrafter"/>
</dbReference>
<keyword evidence="5 12" id="KW-0999">Mitochondrion inner membrane</keyword>
<evidence type="ECO:0000256" key="1">
    <source>
        <dbReference type="ARBA" id="ARBA00004448"/>
    </source>
</evidence>
<feature type="transmembrane region" description="Helical" evidence="12">
    <location>
        <begin position="12"/>
        <end position="30"/>
    </location>
</feature>
<keyword evidence="8 12" id="KW-0496">Mitochondrion</keyword>
<dbReference type="STRING" id="1555241.A0A4V1IUR2"/>
<evidence type="ECO:0000256" key="9">
    <source>
        <dbReference type="ARBA" id="ARBA00023136"/>
    </source>
</evidence>
<keyword evidence="6 12" id="KW-0809">Transit peptide</keyword>
<evidence type="ECO:0000313" key="13">
    <source>
        <dbReference type="EMBL" id="RKP01449.1"/>
    </source>
</evidence>
<dbReference type="GO" id="GO:0006099">
    <property type="term" value="P:tricarboxylic acid cycle"/>
    <property type="evidence" value="ECO:0007669"/>
    <property type="project" value="TreeGrafter"/>
</dbReference>
<reference evidence="14" key="1">
    <citation type="journal article" date="2018" name="Nat. Microbiol.">
        <title>Leveraging single-cell genomics to expand the fungal tree of life.</title>
        <authorList>
            <person name="Ahrendt S.R."/>
            <person name="Quandt C.A."/>
            <person name="Ciobanu D."/>
            <person name="Clum A."/>
            <person name="Salamov A."/>
            <person name="Andreopoulos B."/>
            <person name="Cheng J.F."/>
            <person name="Woyke T."/>
            <person name="Pelin A."/>
            <person name="Henrissat B."/>
            <person name="Reynolds N.K."/>
            <person name="Benny G.L."/>
            <person name="Smith M.E."/>
            <person name="James T.Y."/>
            <person name="Grigoriev I.V."/>
        </authorList>
    </citation>
    <scope>NUCLEOTIDE SEQUENCE [LARGE SCALE GENOMIC DNA]</scope>
    <source>
        <strain evidence="14">ATCC 52028</strain>
    </source>
</reference>
<evidence type="ECO:0000256" key="11">
    <source>
        <dbReference type="PIRSR" id="PIRSR607992-2"/>
    </source>
</evidence>
<gene>
    <name evidence="13" type="ORF">CXG81DRAFT_6715</name>
</gene>
<dbReference type="Proteomes" id="UP000274922">
    <property type="component" value="Unassembled WGS sequence"/>
</dbReference>
<feature type="transmembrane region" description="Helical" evidence="12">
    <location>
        <begin position="36"/>
        <end position="56"/>
    </location>
</feature>
<feature type="binding site" description="axial binding residue" evidence="11">
    <location>
        <position position="48"/>
    </location>
    <ligand>
        <name>heme b</name>
        <dbReference type="ChEBI" id="CHEBI:60344"/>
        <note>ligand shared with SDHC</note>
    </ligand>
    <ligandPart>
        <name>Fe</name>
        <dbReference type="ChEBI" id="CHEBI:18248"/>
    </ligandPart>
</feature>
<feature type="non-terminal residue" evidence="13">
    <location>
        <position position="1"/>
    </location>
</feature>
<dbReference type="PANTHER" id="PTHR13337">
    <property type="entry name" value="SUCCINATE DEHYDROGENASE"/>
    <property type="match status" value="1"/>
</dbReference>
<evidence type="ECO:0000256" key="5">
    <source>
        <dbReference type="ARBA" id="ARBA00022792"/>
    </source>
</evidence>
<dbReference type="PANTHER" id="PTHR13337:SF2">
    <property type="entry name" value="SUCCINATE DEHYDROGENASE [UBIQUINONE] CYTOCHROME B SMALL SUBUNIT, MITOCHONDRIAL"/>
    <property type="match status" value="1"/>
</dbReference>
<evidence type="ECO:0000256" key="10">
    <source>
        <dbReference type="PIRSR" id="PIRSR607992-1"/>
    </source>
</evidence>
<evidence type="ECO:0000256" key="2">
    <source>
        <dbReference type="ARBA" id="ARBA00007294"/>
    </source>
</evidence>
<dbReference type="InterPro" id="IPR007992">
    <property type="entry name" value="CybS"/>
</dbReference>
<evidence type="ECO:0000256" key="3">
    <source>
        <dbReference type="ARBA" id="ARBA00022448"/>
    </source>
</evidence>
<feature type="non-terminal residue" evidence="13">
    <location>
        <position position="106"/>
    </location>
</feature>
<evidence type="ECO:0000313" key="14">
    <source>
        <dbReference type="Proteomes" id="UP000274922"/>
    </source>
</evidence>